<name>G3HIJ2_CRIGR</name>
<sequence>MRESEHRSLEQRRGKVERGTHMRDGLLPKAGGCGIKGKKPNQNHTTQFPRYQ</sequence>
<dbReference type="AlphaFoldDB" id="G3HIJ2"/>
<feature type="compositionally biased region" description="Polar residues" evidence="1">
    <location>
        <begin position="42"/>
        <end position="52"/>
    </location>
</feature>
<protein>
    <submittedName>
        <fullName evidence="2">Uncharacterized protein</fullName>
    </submittedName>
</protein>
<accession>G3HIJ2</accession>
<dbReference type="EMBL" id="JH000405">
    <property type="protein sequence ID" value="EGW00050.1"/>
    <property type="molecule type" value="Genomic_DNA"/>
</dbReference>
<evidence type="ECO:0000256" key="1">
    <source>
        <dbReference type="SAM" id="MobiDB-lite"/>
    </source>
</evidence>
<feature type="compositionally biased region" description="Basic and acidic residues" evidence="1">
    <location>
        <begin position="1"/>
        <end position="26"/>
    </location>
</feature>
<proteinExistence type="predicted"/>
<organism evidence="2 3">
    <name type="scientific">Cricetulus griseus</name>
    <name type="common">Chinese hamster</name>
    <name type="synonym">Cricetulus barabensis griseus</name>
    <dbReference type="NCBI Taxonomy" id="10029"/>
    <lineage>
        <taxon>Eukaryota</taxon>
        <taxon>Metazoa</taxon>
        <taxon>Chordata</taxon>
        <taxon>Craniata</taxon>
        <taxon>Vertebrata</taxon>
        <taxon>Euteleostomi</taxon>
        <taxon>Mammalia</taxon>
        <taxon>Eutheria</taxon>
        <taxon>Euarchontoglires</taxon>
        <taxon>Glires</taxon>
        <taxon>Rodentia</taxon>
        <taxon>Myomorpha</taxon>
        <taxon>Muroidea</taxon>
        <taxon>Cricetidae</taxon>
        <taxon>Cricetinae</taxon>
        <taxon>Cricetulus</taxon>
    </lineage>
</organism>
<evidence type="ECO:0000313" key="3">
    <source>
        <dbReference type="Proteomes" id="UP000001075"/>
    </source>
</evidence>
<gene>
    <name evidence="2" type="ORF">I79_010463</name>
</gene>
<evidence type="ECO:0000313" key="2">
    <source>
        <dbReference type="EMBL" id="EGW00050.1"/>
    </source>
</evidence>
<dbReference type="Proteomes" id="UP000001075">
    <property type="component" value="Unassembled WGS sequence"/>
</dbReference>
<dbReference type="InParanoid" id="G3HIJ2"/>
<reference evidence="3" key="1">
    <citation type="journal article" date="2011" name="Nat. Biotechnol.">
        <title>The genomic sequence of the Chinese hamster ovary (CHO)-K1 cell line.</title>
        <authorList>
            <person name="Xu X."/>
            <person name="Nagarajan H."/>
            <person name="Lewis N.E."/>
            <person name="Pan S."/>
            <person name="Cai Z."/>
            <person name="Liu X."/>
            <person name="Chen W."/>
            <person name="Xie M."/>
            <person name="Wang W."/>
            <person name="Hammond S."/>
            <person name="Andersen M.R."/>
            <person name="Neff N."/>
            <person name="Passarelli B."/>
            <person name="Koh W."/>
            <person name="Fan H.C."/>
            <person name="Wang J."/>
            <person name="Gui Y."/>
            <person name="Lee K.H."/>
            <person name="Betenbaugh M.J."/>
            <person name="Quake S.R."/>
            <person name="Famili I."/>
            <person name="Palsson B.O."/>
            <person name="Wang J."/>
        </authorList>
    </citation>
    <scope>NUCLEOTIDE SEQUENCE [LARGE SCALE GENOMIC DNA]</scope>
    <source>
        <strain evidence="3">CHO K1 cell line</strain>
    </source>
</reference>
<feature type="region of interest" description="Disordered" evidence="1">
    <location>
        <begin position="1"/>
        <end position="52"/>
    </location>
</feature>